<feature type="region of interest" description="Disordered" evidence="2">
    <location>
        <begin position="456"/>
        <end position="488"/>
    </location>
</feature>
<dbReference type="VEuPathDB" id="VectorBase:CQUJHB003117"/>
<keyword evidence="1" id="KW-0677">Repeat</keyword>
<dbReference type="InterPro" id="IPR051230">
    <property type="entry name" value="APP-Binding"/>
</dbReference>
<feature type="compositionally biased region" description="Low complexity" evidence="2">
    <location>
        <begin position="461"/>
        <end position="477"/>
    </location>
</feature>
<dbReference type="InParanoid" id="B0W601"/>
<dbReference type="AlphaFoldDB" id="B0W601"/>
<dbReference type="OrthoDB" id="6126662at2759"/>
<reference evidence="4" key="2">
    <citation type="submission" date="2020-05" db="UniProtKB">
        <authorList>
            <consortium name="EnsemblMetazoa"/>
        </authorList>
    </citation>
    <scope>IDENTIFICATION</scope>
    <source>
        <strain evidence="4">JHB</strain>
    </source>
</reference>
<gene>
    <name evidence="4" type="primary">6033715</name>
    <name evidence="3" type="ORF">CpipJ_CPIJ002391</name>
</gene>
<dbReference type="PANTHER" id="PTHR12345">
    <property type="entry name" value="SYNTENIN RELATED"/>
    <property type="match status" value="1"/>
</dbReference>
<evidence type="ECO:0008006" key="6">
    <source>
        <dbReference type="Google" id="ProtNLM"/>
    </source>
</evidence>
<dbReference type="VEuPathDB" id="VectorBase:CPIJ002391"/>
<dbReference type="PANTHER" id="PTHR12345:SF11">
    <property type="entry name" value="FI13065P"/>
    <property type="match status" value="1"/>
</dbReference>
<dbReference type="Proteomes" id="UP000002320">
    <property type="component" value="Unassembled WGS sequence"/>
</dbReference>
<feature type="compositionally biased region" description="Low complexity" evidence="2">
    <location>
        <begin position="388"/>
        <end position="403"/>
    </location>
</feature>
<feature type="region of interest" description="Disordered" evidence="2">
    <location>
        <begin position="291"/>
        <end position="316"/>
    </location>
</feature>
<dbReference type="SUPFAM" id="SSF50729">
    <property type="entry name" value="PH domain-like"/>
    <property type="match status" value="1"/>
</dbReference>
<feature type="region of interest" description="Disordered" evidence="2">
    <location>
        <begin position="376"/>
        <end position="419"/>
    </location>
</feature>
<keyword evidence="5" id="KW-1185">Reference proteome</keyword>
<feature type="compositionally biased region" description="Low complexity" evidence="2">
    <location>
        <begin position="291"/>
        <end position="309"/>
    </location>
</feature>
<evidence type="ECO:0000313" key="3">
    <source>
        <dbReference type="EMBL" id="EDS35988.1"/>
    </source>
</evidence>
<evidence type="ECO:0000313" key="5">
    <source>
        <dbReference type="Proteomes" id="UP000002320"/>
    </source>
</evidence>
<sequence>MGWLNYTRRHAALAGVPYAECLIALDCIETSQALKQPGQLRKVNRKDDSLKWIEFEHECSNNNTFLNLQERKKRGDPPLTLKSLEATILRCFCALGPSGMGHCAVPRGWRGWRPPRAPKLMIKADRYWVVFCVHDDCEAFLEGYLDPRQAPSHSPEWSLSLQTVQHVSHALVSVEQEFEFVITLSTEVARFNANTWECMQEWVESLRSKLREMKLLSPKENLYSKLPEIKPPLAPTRDPTSPLPATPPVPAAIVPGIERVQPLSNVASSQHHTPPATAMVTTATTAVSTTATTSASNATPLTSTTTNSSGPQVAMSNTSTQNLMNLLTNPLQAVSSINNQHISSQYLFDAISLASDLSDSGSLDDYSNDLIKRFISSSSPLSSPPPTSANGGPSGSGSNLPKPQKLTTKENGFNHSNGAVSSATSSLATTFVTNVLADPGTTSLKRSTSDKKVLVDVRADSSSGSSNSSSNSSSSSGSDEDAPNGMKHSNFTQTALFRSVGAIIVQKSLQVSIPTAATLDAGFNNSPTVSAAIEGTSHTKDKCPVTTTARVQIYDCLMRRMDTGINLAAPKHKRL</sequence>
<dbReference type="eggNOG" id="ENOG502QPSN">
    <property type="taxonomic scope" value="Eukaryota"/>
</dbReference>
<dbReference type="STRING" id="7176.B0W601"/>
<feature type="region of interest" description="Disordered" evidence="2">
    <location>
        <begin position="227"/>
        <end position="251"/>
    </location>
</feature>
<dbReference type="GO" id="GO:0005737">
    <property type="term" value="C:cytoplasm"/>
    <property type="evidence" value="ECO:0007669"/>
    <property type="project" value="TreeGrafter"/>
</dbReference>
<evidence type="ECO:0000256" key="1">
    <source>
        <dbReference type="ARBA" id="ARBA00022737"/>
    </source>
</evidence>
<dbReference type="GO" id="GO:0005886">
    <property type="term" value="C:plasma membrane"/>
    <property type="evidence" value="ECO:0007669"/>
    <property type="project" value="TreeGrafter"/>
</dbReference>
<dbReference type="EnsemblMetazoa" id="CPIJ002391-RA">
    <property type="protein sequence ID" value="CPIJ002391-PA"/>
    <property type="gene ID" value="CPIJ002391"/>
</dbReference>
<proteinExistence type="predicted"/>
<feature type="compositionally biased region" description="Polar residues" evidence="2">
    <location>
        <begin position="405"/>
        <end position="418"/>
    </location>
</feature>
<evidence type="ECO:0000256" key="2">
    <source>
        <dbReference type="SAM" id="MobiDB-lite"/>
    </source>
</evidence>
<reference evidence="3" key="1">
    <citation type="submission" date="2007-03" db="EMBL/GenBank/DDBJ databases">
        <title>Annotation of Culex pipiens quinquefasciatus.</title>
        <authorList>
            <consortium name="The Broad Institute Genome Sequencing Platform"/>
            <person name="Atkinson P.W."/>
            <person name="Hemingway J."/>
            <person name="Christensen B.M."/>
            <person name="Higgs S."/>
            <person name="Kodira C."/>
            <person name="Hannick L."/>
            <person name="Megy K."/>
            <person name="O'Leary S."/>
            <person name="Pearson M."/>
            <person name="Haas B.J."/>
            <person name="Mauceli E."/>
            <person name="Wortman J.R."/>
            <person name="Lee N.H."/>
            <person name="Guigo R."/>
            <person name="Stanke M."/>
            <person name="Alvarado L."/>
            <person name="Amedeo P."/>
            <person name="Antoine C.H."/>
            <person name="Arensburger P."/>
            <person name="Bidwell S.L."/>
            <person name="Crawford M."/>
            <person name="Camaro F."/>
            <person name="Devon K."/>
            <person name="Engels R."/>
            <person name="Hammond M."/>
            <person name="Howarth C."/>
            <person name="Koehrsen M."/>
            <person name="Lawson D."/>
            <person name="Montgomery P."/>
            <person name="Nene V."/>
            <person name="Nusbaum C."/>
            <person name="Puiu D."/>
            <person name="Romero-Severson J."/>
            <person name="Severson D.W."/>
            <person name="Shumway M."/>
            <person name="Sisk P."/>
            <person name="Stolte C."/>
            <person name="Zeng Q."/>
            <person name="Eisenstadt E."/>
            <person name="Fraser-Liggett C."/>
            <person name="Strausberg R."/>
            <person name="Galagan J."/>
            <person name="Birren B."/>
            <person name="Collins F.H."/>
        </authorList>
    </citation>
    <scope>NUCLEOTIDE SEQUENCE [LARGE SCALE GENOMIC DNA]</scope>
    <source>
        <strain evidence="3">JHB</strain>
    </source>
</reference>
<organism>
    <name type="scientific">Culex quinquefasciatus</name>
    <name type="common">Southern house mosquito</name>
    <name type="synonym">Culex pungens</name>
    <dbReference type="NCBI Taxonomy" id="7176"/>
    <lineage>
        <taxon>Eukaryota</taxon>
        <taxon>Metazoa</taxon>
        <taxon>Ecdysozoa</taxon>
        <taxon>Arthropoda</taxon>
        <taxon>Hexapoda</taxon>
        <taxon>Insecta</taxon>
        <taxon>Pterygota</taxon>
        <taxon>Neoptera</taxon>
        <taxon>Endopterygota</taxon>
        <taxon>Diptera</taxon>
        <taxon>Nematocera</taxon>
        <taxon>Culicoidea</taxon>
        <taxon>Culicidae</taxon>
        <taxon>Culicinae</taxon>
        <taxon>Culicini</taxon>
        <taxon>Culex</taxon>
        <taxon>Culex</taxon>
    </lineage>
</organism>
<dbReference type="EMBL" id="DS231845">
    <property type="protein sequence ID" value="EDS35988.1"/>
    <property type="molecule type" value="Genomic_DNA"/>
</dbReference>
<feature type="compositionally biased region" description="Pro residues" evidence="2">
    <location>
        <begin position="241"/>
        <end position="250"/>
    </location>
</feature>
<accession>B0W601</accession>
<evidence type="ECO:0000313" key="4">
    <source>
        <dbReference type="EnsemblMetazoa" id="CPIJ002391-PA"/>
    </source>
</evidence>
<name>B0W601_CULQU</name>
<dbReference type="KEGG" id="cqu:CpipJ_CPIJ002391"/>
<protein>
    <recommendedName>
        <fullName evidence="6">PH domain-containing protein</fullName>
    </recommendedName>
</protein>
<dbReference type="HOGENOM" id="CLU_474317_0_0_1"/>